<protein>
    <recommendedName>
        <fullName evidence="1">Bulb-type lectin domain-containing protein</fullName>
    </recommendedName>
</protein>
<dbReference type="Gene3D" id="2.90.10.10">
    <property type="entry name" value="Bulb-type lectin domain"/>
    <property type="match status" value="1"/>
</dbReference>
<keyword evidence="3" id="KW-1185">Reference proteome</keyword>
<dbReference type="InterPro" id="IPR001480">
    <property type="entry name" value="Bulb-type_lectin_dom"/>
</dbReference>
<dbReference type="AlphaFoldDB" id="A0A4U0SSS5"/>
<reference evidence="2 3" key="1">
    <citation type="submission" date="2019-04" db="EMBL/GenBank/DDBJ databases">
        <title>Streptomyces oryziradicis sp. nov., a novel actinomycete isolated from rhizosphere soil of rice (Oryza sativa L.).</title>
        <authorList>
            <person name="Li C."/>
        </authorList>
    </citation>
    <scope>NUCLEOTIDE SEQUENCE [LARGE SCALE GENOMIC DNA]</scope>
    <source>
        <strain evidence="2 3">NEAU-C40</strain>
    </source>
</reference>
<comment type="caution">
    <text evidence="2">The sequence shown here is derived from an EMBL/GenBank/DDBJ whole genome shotgun (WGS) entry which is preliminary data.</text>
</comment>
<evidence type="ECO:0000313" key="3">
    <source>
        <dbReference type="Proteomes" id="UP000305778"/>
    </source>
</evidence>
<dbReference type="SUPFAM" id="SSF69322">
    <property type="entry name" value="Tricorn protease domain 2"/>
    <property type="match status" value="1"/>
</dbReference>
<accession>A0A4U0SSS5</accession>
<evidence type="ECO:0000259" key="1">
    <source>
        <dbReference type="PROSITE" id="PS50927"/>
    </source>
</evidence>
<dbReference type="EMBL" id="SUMC01000009">
    <property type="protein sequence ID" value="TKA11197.1"/>
    <property type="molecule type" value="Genomic_DNA"/>
</dbReference>
<dbReference type="SUPFAM" id="SSF51110">
    <property type="entry name" value="alpha-D-mannose-specific plant lectins"/>
    <property type="match status" value="1"/>
</dbReference>
<name>A0A4U0SSS5_9ACTN</name>
<gene>
    <name evidence="2" type="ORF">FCI23_12620</name>
</gene>
<dbReference type="InterPro" id="IPR036426">
    <property type="entry name" value="Bulb-type_lectin_dom_sf"/>
</dbReference>
<feature type="domain" description="Bulb-type lectin" evidence="1">
    <location>
        <begin position="119"/>
        <end position="208"/>
    </location>
</feature>
<organism evidence="2 3">
    <name type="scientific">Actinacidiphila oryziradicis</name>
    <dbReference type="NCBI Taxonomy" id="2571141"/>
    <lineage>
        <taxon>Bacteria</taxon>
        <taxon>Bacillati</taxon>
        <taxon>Actinomycetota</taxon>
        <taxon>Actinomycetes</taxon>
        <taxon>Kitasatosporales</taxon>
        <taxon>Streptomycetaceae</taxon>
        <taxon>Actinacidiphila</taxon>
    </lineage>
</organism>
<dbReference type="RefSeq" id="WP_136723611.1">
    <property type="nucleotide sequence ID" value="NZ_SUMC01000009.1"/>
</dbReference>
<evidence type="ECO:0000313" key="2">
    <source>
        <dbReference type="EMBL" id="TKA11197.1"/>
    </source>
</evidence>
<sequence>MATCDPPIGTGDGRISQLWTGSAAGSGGDKVTIQHGSSAYLVVPGATGGSLVDSDGRYVVYDGGSPYKQYIGSPDAPNNARVLYSRPVSAAALSGSTLWTAGTTAGSLGQTDLTTRKTVQTVATGATCVPSELQAAAGRWVYWSCGNSGPAGVWGGAGKRALWSTRTSGNSGAHAVMQNDGNLVVYRRTGGTGKGGSLWASNTSHDVP</sequence>
<proteinExistence type="predicted"/>
<dbReference type="OrthoDB" id="516973at2"/>
<dbReference type="PROSITE" id="PS50927">
    <property type="entry name" value="BULB_LECTIN"/>
    <property type="match status" value="1"/>
</dbReference>
<dbReference type="Proteomes" id="UP000305778">
    <property type="component" value="Unassembled WGS sequence"/>
</dbReference>